<keyword evidence="2" id="KW-1185">Reference proteome</keyword>
<comment type="caution">
    <text evidence="1">The sequence shown here is derived from an EMBL/GenBank/DDBJ whole genome shotgun (WGS) entry which is preliminary data.</text>
</comment>
<evidence type="ECO:0000313" key="1">
    <source>
        <dbReference type="EMBL" id="MST31865.1"/>
    </source>
</evidence>
<gene>
    <name evidence="1" type="ORF">GHK86_03875</name>
</gene>
<proteinExistence type="predicted"/>
<protein>
    <submittedName>
        <fullName evidence="1">Uncharacterized protein</fullName>
    </submittedName>
</protein>
<dbReference type="Proteomes" id="UP000437736">
    <property type="component" value="Unassembled WGS sequence"/>
</dbReference>
<sequence>MSGFDPGLPEQPDLEMSVAAVLANNTDVKMLLRVLGKSLQDSLGDRVEIRHAGGGLLHRRGDEVQAVVVRLDPDEYEADLEAHGVRCTVGRSSGGIRIRNEQLPVEEWLHRLLAALQQEAAGNQAARQALQDLVVGQ</sequence>
<name>A0ABW9QQQ8_9ACTN</name>
<reference evidence="1 2" key="1">
    <citation type="submission" date="2019-11" db="EMBL/GenBank/DDBJ databases">
        <title>Acidiferrimicrobium australis gen. nov., sp. nov., an acidophilic and obligately heterotrophic, member of the Actinobacteria that catalyses dissimilatory oxido- reduction of iron isolated from metal-rich acidic water in Chile.</title>
        <authorList>
            <person name="Gonzalez D."/>
            <person name="Huber K."/>
            <person name="Hedrich S."/>
            <person name="Rojas-Villalobos C."/>
            <person name="Quatrini R."/>
            <person name="Dinamarca M.A."/>
            <person name="Schwarz A."/>
            <person name="Canales C."/>
            <person name="Nancucheo I."/>
        </authorList>
    </citation>
    <scope>NUCLEOTIDE SEQUENCE [LARGE SCALE GENOMIC DNA]</scope>
    <source>
        <strain evidence="1 2">USS-CCA1</strain>
    </source>
</reference>
<dbReference type="EMBL" id="WJHE01000157">
    <property type="protein sequence ID" value="MST31865.1"/>
    <property type="molecule type" value="Genomic_DNA"/>
</dbReference>
<evidence type="ECO:0000313" key="2">
    <source>
        <dbReference type="Proteomes" id="UP000437736"/>
    </source>
</evidence>
<organism evidence="1 2">
    <name type="scientific">Acidiferrimicrobium australe</name>
    <dbReference type="NCBI Taxonomy" id="2664430"/>
    <lineage>
        <taxon>Bacteria</taxon>
        <taxon>Bacillati</taxon>
        <taxon>Actinomycetota</taxon>
        <taxon>Acidimicrobiia</taxon>
        <taxon>Acidimicrobiales</taxon>
        <taxon>Acidimicrobiaceae</taxon>
        <taxon>Acidiferrimicrobium</taxon>
    </lineage>
</organism>
<accession>A0ABW9QQQ8</accession>